<evidence type="ECO:0000259" key="1">
    <source>
        <dbReference type="PROSITE" id="PS51704"/>
    </source>
</evidence>
<dbReference type="PANTHER" id="PTHR46211:SF1">
    <property type="entry name" value="GLYCEROPHOSPHODIESTER PHOSPHODIESTERASE, CYTOPLASMIC"/>
    <property type="match status" value="1"/>
</dbReference>
<dbReference type="SUPFAM" id="SSF51695">
    <property type="entry name" value="PLC-like phosphodiesterases"/>
    <property type="match status" value="1"/>
</dbReference>
<organism evidence="2 3">
    <name type="scientific">Roseovarius pelagicus</name>
    <dbReference type="NCBI Taxonomy" id="2980108"/>
    <lineage>
        <taxon>Bacteria</taxon>
        <taxon>Pseudomonadati</taxon>
        <taxon>Pseudomonadota</taxon>
        <taxon>Alphaproteobacteria</taxon>
        <taxon>Rhodobacterales</taxon>
        <taxon>Roseobacteraceae</taxon>
        <taxon>Roseovarius</taxon>
    </lineage>
</organism>
<gene>
    <name evidence="2" type="ORF">N7U68_09330</name>
</gene>
<dbReference type="EMBL" id="CP106738">
    <property type="protein sequence ID" value="UXX84814.1"/>
    <property type="molecule type" value="Genomic_DNA"/>
</dbReference>
<evidence type="ECO:0000313" key="2">
    <source>
        <dbReference type="EMBL" id="UXX84814.1"/>
    </source>
</evidence>
<dbReference type="InterPro" id="IPR017946">
    <property type="entry name" value="PLC-like_Pdiesterase_TIM-brl"/>
</dbReference>
<dbReference type="Gene3D" id="3.20.20.190">
    <property type="entry name" value="Phosphatidylinositol (PI) phosphodiesterase"/>
    <property type="match status" value="1"/>
</dbReference>
<sequence length="256" mass="27461">MTLLPQAFRDVPVAHRALHDLGAGRPENSRAAIRAAMDAGYGIEIDLQLTRDGQAVVFHDYDLERLTGTTGKVQQTSATALAATPLRGSRECVPSFAEVLELVAGRVPLLVEVKDQHGEMGVTDGRLEAAVAREVAGYAGPLALMSFNPHSVIALADLCPDVSRGIVTSGYSADAWPELPDDRLRARLRDIPDFDTAAASFISHEVSDLDRPRVAEIKASGAAILCWTVRSAAQEAEARRIAHNITFEGYRAAIPA</sequence>
<dbReference type="PANTHER" id="PTHR46211">
    <property type="entry name" value="GLYCEROPHOSPHORYL DIESTER PHOSPHODIESTERASE"/>
    <property type="match status" value="1"/>
</dbReference>
<dbReference type="Proteomes" id="UP001064087">
    <property type="component" value="Chromosome"/>
</dbReference>
<dbReference type="InterPro" id="IPR030395">
    <property type="entry name" value="GP_PDE_dom"/>
</dbReference>
<feature type="domain" description="GP-PDE" evidence="1">
    <location>
        <begin position="10"/>
        <end position="256"/>
    </location>
</feature>
<dbReference type="PROSITE" id="PS51704">
    <property type="entry name" value="GP_PDE"/>
    <property type="match status" value="1"/>
</dbReference>
<dbReference type="RefSeq" id="WP_263048929.1">
    <property type="nucleotide sequence ID" value="NZ_CP106738.1"/>
</dbReference>
<dbReference type="Pfam" id="PF03009">
    <property type="entry name" value="GDPD"/>
    <property type="match status" value="1"/>
</dbReference>
<accession>A0ABY6DFD3</accession>
<keyword evidence="3" id="KW-1185">Reference proteome</keyword>
<evidence type="ECO:0000313" key="3">
    <source>
        <dbReference type="Proteomes" id="UP001064087"/>
    </source>
</evidence>
<reference evidence="2" key="1">
    <citation type="submission" date="2022-10" db="EMBL/GenBank/DDBJ databases">
        <title>Roseovarius pelagicus sp. nov., isolated from Arctic seawater.</title>
        <authorList>
            <person name="Hong Y.W."/>
            <person name="Hwang C.Y."/>
        </authorList>
    </citation>
    <scope>NUCLEOTIDE SEQUENCE</scope>
    <source>
        <strain evidence="2">HL-MP18</strain>
    </source>
</reference>
<proteinExistence type="predicted"/>
<protein>
    <submittedName>
        <fullName evidence="2">Glycerophosphodiester phosphodiesterase family protein</fullName>
    </submittedName>
</protein>
<name>A0ABY6DFD3_9RHOB</name>